<protein>
    <submittedName>
        <fullName evidence="1">Uncharacterized protein</fullName>
    </submittedName>
</protein>
<dbReference type="AlphaFoldDB" id="A0A839VAF6"/>
<proteinExistence type="predicted"/>
<keyword evidence="2" id="KW-1185">Reference proteome</keyword>
<reference evidence="1 2" key="1">
    <citation type="submission" date="2020-08" db="EMBL/GenBank/DDBJ databases">
        <title>Genomic Encyclopedia of Type Strains, Phase III (KMG-III): the genomes of soil and plant-associated and newly described type strains.</title>
        <authorList>
            <person name="Whitman W."/>
        </authorList>
    </citation>
    <scope>NUCLEOTIDE SEQUENCE [LARGE SCALE GENOMIC DNA]</scope>
    <source>
        <strain evidence="1 2">CECT 7282</strain>
    </source>
</reference>
<evidence type="ECO:0000313" key="1">
    <source>
        <dbReference type="EMBL" id="MBB3191058.1"/>
    </source>
</evidence>
<name>A0A839VAF6_9GAMM</name>
<dbReference type="EMBL" id="JACHXP010000010">
    <property type="protein sequence ID" value="MBB3191058.1"/>
    <property type="molecule type" value="Genomic_DNA"/>
</dbReference>
<dbReference type="Proteomes" id="UP000547614">
    <property type="component" value="Unassembled WGS sequence"/>
</dbReference>
<comment type="caution">
    <text evidence="1">The sequence shown here is derived from an EMBL/GenBank/DDBJ whole genome shotgun (WGS) entry which is preliminary data.</text>
</comment>
<sequence length="45" mass="4793">MIKGRDGKLLSPLCALLGVALAWQQRGGLVGREVGLLAAAYTRRL</sequence>
<accession>A0A839VAF6</accession>
<organism evidence="1 2">
    <name type="scientific">Halomonas cerina</name>
    <dbReference type="NCBI Taxonomy" id="447424"/>
    <lineage>
        <taxon>Bacteria</taxon>
        <taxon>Pseudomonadati</taxon>
        <taxon>Pseudomonadota</taxon>
        <taxon>Gammaproteobacteria</taxon>
        <taxon>Oceanospirillales</taxon>
        <taxon>Halomonadaceae</taxon>
        <taxon>Halomonas</taxon>
    </lineage>
</organism>
<evidence type="ECO:0000313" key="2">
    <source>
        <dbReference type="Proteomes" id="UP000547614"/>
    </source>
</evidence>
<gene>
    <name evidence="1" type="ORF">FHR94_002302</name>
</gene>
<dbReference type="RefSeq" id="WP_183325841.1">
    <property type="nucleotide sequence ID" value="NZ_JACHXP010000010.1"/>
</dbReference>